<protein>
    <submittedName>
        <fullName evidence="2">Unnamed protein product</fullName>
    </submittedName>
</protein>
<evidence type="ECO:0000313" key="3">
    <source>
        <dbReference type="Proteomes" id="UP001165121"/>
    </source>
</evidence>
<keyword evidence="3" id="KW-1185">Reference proteome</keyword>
<evidence type="ECO:0000313" key="2">
    <source>
        <dbReference type="EMBL" id="GMF28259.1"/>
    </source>
</evidence>
<accession>A0A9W6U8D3</accession>
<gene>
    <name evidence="2" type="ORF">Pfra01_000581300</name>
</gene>
<feature type="compositionally biased region" description="Basic and acidic residues" evidence="1">
    <location>
        <begin position="91"/>
        <end position="107"/>
    </location>
</feature>
<dbReference type="Proteomes" id="UP001165121">
    <property type="component" value="Unassembled WGS sequence"/>
</dbReference>
<name>A0A9W6U8D3_9STRA</name>
<feature type="region of interest" description="Disordered" evidence="1">
    <location>
        <begin position="56"/>
        <end position="107"/>
    </location>
</feature>
<proteinExistence type="predicted"/>
<organism evidence="2 3">
    <name type="scientific">Phytophthora fragariaefolia</name>
    <dbReference type="NCBI Taxonomy" id="1490495"/>
    <lineage>
        <taxon>Eukaryota</taxon>
        <taxon>Sar</taxon>
        <taxon>Stramenopiles</taxon>
        <taxon>Oomycota</taxon>
        <taxon>Peronosporomycetes</taxon>
        <taxon>Peronosporales</taxon>
        <taxon>Peronosporaceae</taxon>
        <taxon>Phytophthora</taxon>
    </lineage>
</organism>
<evidence type="ECO:0000256" key="1">
    <source>
        <dbReference type="SAM" id="MobiDB-lite"/>
    </source>
</evidence>
<comment type="caution">
    <text evidence="2">The sequence shown here is derived from an EMBL/GenBank/DDBJ whole genome shotgun (WGS) entry which is preliminary data.</text>
</comment>
<dbReference type="AlphaFoldDB" id="A0A9W6U8D3"/>
<dbReference type="EMBL" id="BSXT01000467">
    <property type="protein sequence ID" value="GMF28259.1"/>
    <property type="molecule type" value="Genomic_DNA"/>
</dbReference>
<sequence>MLDPSGWKSRSTSEIGSRHQADLDLKLDGSGSRGRMDGFRYTGLWFYGLTGRSFASQDPRSHYRKRQAQEMKTRKGKVHPTRQPRAGYRSRILDSRPHPDPSRETTGSEHYTAMSMRICHPTCQDPQVSPRHSLTLGLLTSYQRSKIQPYRQLHNVTKFSTDHGSSADPLR</sequence>
<reference evidence="2" key="1">
    <citation type="submission" date="2023-04" db="EMBL/GenBank/DDBJ databases">
        <title>Phytophthora fragariaefolia NBRC 109709.</title>
        <authorList>
            <person name="Ichikawa N."/>
            <person name="Sato H."/>
            <person name="Tonouchi N."/>
        </authorList>
    </citation>
    <scope>NUCLEOTIDE SEQUENCE</scope>
    <source>
        <strain evidence="2">NBRC 109709</strain>
    </source>
</reference>